<dbReference type="Gene3D" id="3.40.50.1220">
    <property type="entry name" value="TPP-binding domain"/>
    <property type="match status" value="1"/>
</dbReference>
<dbReference type="SUPFAM" id="SSF52467">
    <property type="entry name" value="DHS-like NAD/FAD-binding domain"/>
    <property type="match status" value="1"/>
</dbReference>
<dbReference type="OrthoDB" id="9770286at2"/>
<dbReference type="PANTHER" id="PTHR43153:SF1">
    <property type="entry name" value="ELECTRON TRANSFER FLAVOPROTEIN SUBUNIT ALPHA, MITOCHONDRIAL"/>
    <property type="match status" value="1"/>
</dbReference>
<protein>
    <submittedName>
        <fullName evidence="4">Electron transfer flavoprotein alpha subunit apoprotein</fullName>
    </submittedName>
</protein>
<dbReference type="SMART" id="SM00893">
    <property type="entry name" value="ETF"/>
    <property type="match status" value="1"/>
</dbReference>
<feature type="binding site" evidence="2">
    <location>
        <begin position="258"/>
        <end position="265"/>
    </location>
    <ligand>
        <name>FAD</name>
        <dbReference type="ChEBI" id="CHEBI:57692"/>
    </ligand>
</feature>
<feature type="binding site" evidence="2">
    <location>
        <begin position="241"/>
        <end position="245"/>
    </location>
    <ligand>
        <name>FAD</name>
        <dbReference type="ChEBI" id="CHEBI:57692"/>
    </ligand>
</feature>
<name>A0A1M4UWR6_9FIRM</name>
<keyword evidence="2" id="KW-0274">FAD</keyword>
<keyword evidence="5" id="KW-1185">Reference proteome</keyword>
<dbReference type="InterPro" id="IPR014730">
    <property type="entry name" value="ETF_a/b_N"/>
</dbReference>
<feature type="domain" description="Electron transfer flavoprotein alpha/beta-subunit N-terminal" evidence="3">
    <location>
        <begin position="4"/>
        <end position="181"/>
    </location>
</feature>
<gene>
    <name evidence="4" type="ORF">SAMN02746064_00846</name>
</gene>
<dbReference type="Proteomes" id="UP000184251">
    <property type="component" value="Unassembled WGS sequence"/>
</dbReference>
<dbReference type="GO" id="GO:0033539">
    <property type="term" value="P:fatty acid beta-oxidation using acyl-CoA dehydrogenase"/>
    <property type="evidence" value="ECO:0007669"/>
    <property type="project" value="TreeGrafter"/>
</dbReference>
<comment type="cofactor">
    <cofactor evidence="2">
        <name>FAD</name>
        <dbReference type="ChEBI" id="CHEBI:57692"/>
    </cofactor>
    <text evidence="2">Binds 1 FAD per dimer.</text>
</comment>
<dbReference type="Pfam" id="PF00766">
    <property type="entry name" value="ETF_alpha"/>
    <property type="match status" value="1"/>
</dbReference>
<dbReference type="PIRSF" id="PIRSF000089">
    <property type="entry name" value="Electra_flavoP_a"/>
    <property type="match status" value="1"/>
</dbReference>
<accession>A0A1M4UWR6</accession>
<dbReference type="PANTHER" id="PTHR43153">
    <property type="entry name" value="ELECTRON TRANSFER FLAVOPROTEIN ALPHA"/>
    <property type="match status" value="1"/>
</dbReference>
<dbReference type="InterPro" id="IPR014729">
    <property type="entry name" value="Rossmann-like_a/b/a_fold"/>
</dbReference>
<dbReference type="InterPro" id="IPR001308">
    <property type="entry name" value="ETF_a/FixB"/>
</dbReference>
<dbReference type="GO" id="GO:0050660">
    <property type="term" value="F:flavin adenine dinucleotide binding"/>
    <property type="evidence" value="ECO:0007669"/>
    <property type="project" value="InterPro"/>
</dbReference>
<dbReference type="Gene3D" id="3.40.50.620">
    <property type="entry name" value="HUPs"/>
    <property type="match status" value="1"/>
</dbReference>
<dbReference type="SUPFAM" id="SSF52402">
    <property type="entry name" value="Adenine nucleotide alpha hydrolases-like"/>
    <property type="match status" value="1"/>
</dbReference>
<dbReference type="GO" id="GO:0009055">
    <property type="term" value="F:electron transfer activity"/>
    <property type="evidence" value="ECO:0007669"/>
    <property type="project" value="InterPro"/>
</dbReference>
<feature type="binding site" evidence="2">
    <location>
        <begin position="227"/>
        <end position="228"/>
    </location>
    <ligand>
        <name>FAD</name>
        <dbReference type="ChEBI" id="CHEBI:57692"/>
    </ligand>
</feature>
<dbReference type="EMBL" id="FQTU01000004">
    <property type="protein sequence ID" value="SHE61154.1"/>
    <property type="molecule type" value="Genomic_DNA"/>
</dbReference>
<sequence>MKRCLIYVDSENIKNSMELLEVARQIYKSKSYESYCVIVNSAHEQAIGLFDNVIKVDNQKISLYDFKTLTDILLDIHRIFDFDLILIPGTWAGRMLAPRLAVRLHTGLTADVTEIRQSKDGLELVRPAFSGRLLAGIKNKGEGPIMLSVRQNIFKYEPISTADTKLIKFEYDKPINVGIKQISVFNKANSYDIRDSKILISGGAGVGGGFNLLQILADELGGTVSASRQIVDRGIANRHIQVGQSGKTVSPTLYMALGIFGAIQHVEGLKNVENIISVNTNRNAPICSISDIVVEGEAIEFINMLIARIRKYKSEVNEPSESSKYKLY</sequence>
<evidence type="ECO:0000256" key="2">
    <source>
        <dbReference type="PIRSR" id="PIRSR000089-1"/>
    </source>
</evidence>
<organism evidence="4 5">
    <name type="scientific">Alkalibacter saccharofermentans DSM 14828</name>
    <dbReference type="NCBI Taxonomy" id="1120975"/>
    <lineage>
        <taxon>Bacteria</taxon>
        <taxon>Bacillati</taxon>
        <taxon>Bacillota</taxon>
        <taxon>Clostridia</taxon>
        <taxon>Eubacteriales</taxon>
        <taxon>Eubacteriaceae</taxon>
        <taxon>Alkalibacter</taxon>
    </lineage>
</organism>
<dbReference type="RefSeq" id="WP_073269836.1">
    <property type="nucleotide sequence ID" value="NZ_FQTU01000004.1"/>
</dbReference>
<dbReference type="STRING" id="1120975.SAMN02746064_00846"/>
<proteinExistence type="inferred from homology"/>
<evidence type="ECO:0000313" key="4">
    <source>
        <dbReference type="EMBL" id="SHE61154.1"/>
    </source>
</evidence>
<reference evidence="4 5" key="1">
    <citation type="submission" date="2016-11" db="EMBL/GenBank/DDBJ databases">
        <authorList>
            <person name="Jaros S."/>
            <person name="Januszkiewicz K."/>
            <person name="Wedrychowicz H."/>
        </authorList>
    </citation>
    <scope>NUCLEOTIDE SEQUENCE [LARGE SCALE GENOMIC DNA]</scope>
    <source>
        <strain evidence="4 5">DSM 14828</strain>
    </source>
</reference>
<dbReference type="InterPro" id="IPR029035">
    <property type="entry name" value="DHS-like_NAD/FAD-binding_dom"/>
</dbReference>
<dbReference type="Pfam" id="PF01012">
    <property type="entry name" value="ETF"/>
    <property type="match status" value="1"/>
</dbReference>
<comment type="similarity">
    <text evidence="1">Belongs to the ETF alpha-subunit/FixB family.</text>
</comment>
<feature type="binding site" evidence="2">
    <location>
        <position position="279"/>
    </location>
    <ligand>
        <name>FAD</name>
        <dbReference type="ChEBI" id="CHEBI:57692"/>
    </ligand>
</feature>
<dbReference type="InterPro" id="IPR014731">
    <property type="entry name" value="ETF_asu_C"/>
</dbReference>
<dbReference type="AlphaFoldDB" id="A0A1M4UWR6"/>
<keyword evidence="2" id="KW-0285">Flavoprotein</keyword>
<evidence type="ECO:0000259" key="3">
    <source>
        <dbReference type="SMART" id="SM00893"/>
    </source>
</evidence>
<evidence type="ECO:0000313" key="5">
    <source>
        <dbReference type="Proteomes" id="UP000184251"/>
    </source>
</evidence>
<evidence type="ECO:0000256" key="1">
    <source>
        <dbReference type="ARBA" id="ARBA00005817"/>
    </source>
</evidence>